<gene>
    <name evidence="1" type="ORF">AVEN_242897_1</name>
</gene>
<proteinExistence type="predicted"/>
<dbReference type="AlphaFoldDB" id="A0A4Y2RZ06"/>
<dbReference type="Proteomes" id="UP000499080">
    <property type="component" value="Unassembled WGS sequence"/>
</dbReference>
<comment type="caution">
    <text evidence="1">The sequence shown here is derived from an EMBL/GenBank/DDBJ whole genome shotgun (WGS) entry which is preliminary data.</text>
</comment>
<evidence type="ECO:0000313" key="2">
    <source>
        <dbReference type="Proteomes" id="UP000499080"/>
    </source>
</evidence>
<evidence type="ECO:0000313" key="1">
    <source>
        <dbReference type="EMBL" id="GBN80240.1"/>
    </source>
</evidence>
<accession>A0A4Y2RZ06</accession>
<name>A0A4Y2RZ06_ARAVE</name>
<sequence length="107" mass="12211">MNWAVVGNDNWIRPTALISEAISAPHLPSEEADGLKLASVAVKGKFLDRLARCERVKRFISCDPRRRTRARSLRNSQQSHTLLTRLPNFYLITVICDTAYFRIICLP</sequence>
<dbReference type="EMBL" id="BGPR01018825">
    <property type="protein sequence ID" value="GBN80240.1"/>
    <property type="molecule type" value="Genomic_DNA"/>
</dbReference>
<organism evidence="1 2">
    <name type="scientific">Araneus ventricosus</name>
    <name type="common">Orbweaver spider</name>
    <name type="synonym">Epeira ventricosa</name>
    <dbReference type="NCBI Taxonomy" id="182803"/>
    <lineage>
        <taxon>Eukaryota</taxon>
        <taxon>Metazoa</taxon>
        <taxon>Ecdysozoa</taxon>
        <taxon>Arthropoda</taxon>
        <taxon>Chelicerata</taxon>
        <taxon>Arachnida</taxon>
        <taxon>Araneae</taxon>
        <taxon>Araneomorphae</taxon>
        <taxon>Entelegynae</taxon>
        <taxon>Araneoidea</taxon>
        <taxon>Araneidae</taxon>
        <taxon>Araneus</taxon>
    </lineage>
</organism>
<reference evidence="1 2" key="1">
    <citation type="journal article" date="2019" name="Sci. Rep.">
        <title>Orb-weaving spider Araneus ventricosus genome elucidates the spidroin gene catalogue.</title>
        <authorList>
            <person name="Kono N."/>
            <person name="Nakamura H."/>
            <person name="Ohtoshi R."/>
            <person name="Moran D.A.P."/>
            <person name="Shinohara A."/>
            <person name="Yoshida Y."/>
            <person name="Fujiwara M."/>
            <person name="Mori M."/>
            <person name="Tomita M."/>
            <person name="Arakawa K."/>
        </authorList>
    </citation>
    <scope>NUCLEOTIDE SEQUENCE [LARGE SCALE GENOMIC DNA]</scope>
</reference>
<keyword evidence="2" id="KW-1185">Reference proteome</keyword>
<protein>
    <submittedName>
        <fullName evidence="1">Uncharacterized protein</fullName>
    </submittedName>
</protein>